<protein>
    <submittedName>
        <fullName evidence="1">Uncharacterized protein</fullName>
    </submittedName>
</protein>
<reference evidence="1 2" key="1">
    <citation type="submission" date="2019-10" db="EMBL/GenBank/DDBJ databases">
        <title>Streptomyces sp. strain GY16 isolated from leaves of Broussonetia papyrifera.</title>
        <authorList>
            <person name="Mo P."/>
        </authorList>
    </citation>
    <scope>NUCLEOTIDE SEQUENCE [LARGE SCALE GENOMIC DNA]</scope>
    <source>
        <strain evidence="1 2">GY16</strain>
    </source>
</reference>
<dbReference type="Proteomes" id="UP000327294">
    <property type="component" value="Chromosome"/>
</dbReference>
<evidence type="ECO:0000313" key="2">
    <source>
        <dbReference type="Proteomes" id="UP000327294"/>
    </source>
</evidence>
<dbReference type="AlphaFoldDB" id="A0A5P8KDX1"/>
<sequence length="95" mass="10579">MEAPKYGTAEYRLWAAGAEAEAKARREGRSKAGLEVLGYVDALAEHRSEMDHTDIAFRVFAVFGLAGLAFDSWRARARLALWVLRNGKGRARRKG</sequence>
<dbReference type="KEGG" id="sphv:F9278_36250"/>
<dbReference type="RefSeq" id="WP_152172060.1">
    <property type="nucleotide sequence ID" value="NZ_CP045096.1"/>
</dbReference>
<name>A0A5P8KDX1_9ACTN</name>
<dbReference type="EMBL" id="CP045096">
    <property type="protein sequence ID" value="QFR00730.1"/>
    <property type="molecule type" value="Genomic_DNA"/>
</dbReference>
<organism evidence="1 2">
    <name type="scientific">Streptomyces phaeolivaceus</name>
    <dbReference type="NCBI Taxonomy" id="2653200"/>
    <lineage>
        <taxon>Bacteria</taxon>
        <taxon>Bacillati</taxon>
        <taxon>Actinomycetota</taxon>
        <taxon>Actinomycetes</taxon>
        <taxon>Kitasatosporales</taxon>
        <taxon>Streptomycetaceae</taxon>
        <taxon>Streptomyces</taxon>
    </lineage>
</organism>
<accession>A0A5P8KDX1</accession>
<gene>
    <name evidence="1" type="ORF">F9278_36250</name>
</gene>
<evidence type="ECO:0000313" key="1">
    <source>
        <dbReference type="EMBL" id="QFR00730.1"/>
    </source>
</evidence>
<keyword evidence="2" id="KW-1185">Reference proteome</keyword>
<proteinExistence type="predicted"/>